<proteinExistence type="predicted"/>
<protein>
    <submittedName>
        <fullName evidence="1">Uncharacterized protein</fullName>
    </submittedName>
</protein>
<evidence type="ECO:0000313" key="1">
    <source>
        <dbReference type="EMBL" id="MPM62802.1"/>
    </source>
</evidence>
<accession>A0A645BBV0</accession>
<sequence length="112" mass="11957">MEHSGVQLPDVQIFLAHGEEHGNVLLRHHVALAEPGALVFAGDNLGQVVAQHMAHGLSRLDQLHAPASRISISSPARTLPSRTTTAKIPSVGMTHLPTACLMAQSLWHSLPI</sequence>
<organism evidence="1">
    <name type="scientific">bioreactor metagenome</name>
    <dbReference type="NCBI Taxonomy" id="1076179"/>
    <lineage>
        <taxon>unclassified sequences</taxon>
        <taxon>metagenomes</taxon>
        <taxon>ecological metagenomes</taxon>
    </lineage>
</organism>
<dbReference type="EMBL" id="VSSQ01019052">
    <property type="protein sequence ID" value="MPM62802.1"/>
    <property type="molecule type" value="Genomic_DNA"/>
</dbReference>
<comment type="caution">
    <text evidence="1">The sequence shown here is derived from an EMBL/GenBank/DDBJ whole genome shotgun (WGS) entry which is preliminary data.</text>
</comment>
<reference evidence="1" key="1">
    <citation type="submission" date="2019-08" db="EMBL/GenBank/DDBJ databases">
        <authorList>
            <person name="Kucharzyk K."/>
            <person name="Murdoch R.W."/>
            <person name="Higgins S."/>
            <person name="Loffler F."/>
        </authorList>
    </citation>
    <scope>NUCLEOTIDE SEQUENCE</scope>
</reference>
<gene>
    <name evidence="1" type="ORF">SDC9_109680</name>
</gene>
<name>A0A645BBV0_9ZZZZ</name>
<dbReference type="AlphaFoldDB" id="A0A645BBV0"/>